<organism evidence="1 2">
    <name type="scientific">Sphingomonas corticis</name>
    <dbReference type="NCBI Taxonomy" id="2722791"/>
    <lineage>
        <taxon>Bacteria</taxon>
        <taxon>Pseudomonadati</taxon>
        <taxon>Pseudomonadota</taxon>
        <taxon>Alphaproteobacteria</taxon>
        <taxon>Sphingomonadales</taxon>
        <taxon>Sphingomonadaceae</taxon>
        <taxon>Sphingomonas</taxon>
    </lineage>
</organism>
<evidence type="ECO:0000313" key="1">
    <source>
        <dbReference type="EMBL" id="NJR80699.1"/>
    </source>
</evidence>
<dbReference type="Proteomes" id="UP000732399">
    <property type="component" value="Unassembled WGS sequence"/>
</dbReference>
<comment type="caution">
    <text evidence="1">The sequence shown here is derived from an EMBL/GenBank/DDBJ whole genome shotgun (WGS) entry which is preliminary data.</text>
</comment>
<reference evidence="1 2" key="1">
    <citation type="submission" date="2020-03" db="EMBL/GenBank/DDBJ databases">
        <authorList>
            <person name="Wang L."/>
            <person name="He N."/>
            <person name="Li Y."/>
            <person name="Fang Y."/>
            <person name="Zhang F."/>
        </authorList>
    </citation>
    <scope>NUCLEOTIDE SEQUENCE [LARGE SCALE GENOMIC DNA]</scope>
    <source>
        <strain evidence="1 2">36D10-4-7</strain>
    </source>
</reference>
<keyword evidence="2" id="KW-1185">Reference proteome</keyword>
<evidence type="ECO:0000313" key="2">
    <source>
        <dbReference type="Proteomes" id="UP000732399"/>
    </source>
</evidence>
<dbReference type="EMBL" id="JAAVJH010000028">
    <property type="protein sequence ID" value="NJR80699.1"/>
    <property type="molecule type" value="Genomic_DNA"/>
</dbReference>
<sequence>MRSILAFYEIDTEYGGPENGGWYRDTGTFVRALAIHFDNATALRAQRRANRLLERLQRHRTPVTSAEYVGGRYRACSFSGLPPARFPAECT</sequence>
<proteinExistence type="predicted"/>
<name>A0ABX1CRY0_9SPHN</name>
<dbReference type="RefSeq" id="WP_168136210.1">
    <property type="nucleotide sequence ID" value="NZ_JAAVJH010000028.1"/>
</dbReference>
<gene>
    <name evidence="1" type="ORF">HBH26_19170</name>
</gene>
<protein>
    <submittedName>
        <fullName evidence="1">Uncharacterized protein</fullName>
    </submittedName>
</protein>
<accession>A0ABX1CRY0</accession>